<dbReference type="OrthoDB" id="10265785at2759"/>
<evidence type="ECO:0000256" key="8">
    <source>
        <dbReference type="ARBA" id="ARBA00022840"/>
    </source>
</evidence>
<evidence type="ECO:0000259" key="14">
    <source>
        <dbReference type="PROSITE" id="PS51194"/>
    </source>
</evidence>
<evidence type="ECO:0000256" key="1">
    <source>
        <dbReference type="ARBA" id="ARBA00004123"/>
    </source>
</evidence>
<evidence type="ECO:0000256" key="7">
    <source>
        <dbReference type="ARBA" id="ARBA00022806"/>
    </source>
</evidence>
<evidence type="ECO:0000313" key="16">
    <source>
        <dbReference type="Proteomes" id="UP000593567"/>
    </source>
</evidence>
<dbReference type="GO" id="GO:0003724">
    <property type="term" value="F:RNA helicase activity"/>
    <property type="evidence" value="ECO:0007669"/>
    <property type="project" value="UniProtKB-EC"/>
</dbReference>
<dbReference type="CDD" id="cd18787">
    <property type="entry name" value="SF2_C_DEAD"/>
    <property type="match status" value="1"/>
</dbReference>
<keyword evidence="6" id="KW-0378">Hydrolase</keyword>
<dbReference type="EMBL" id="VXIV02001473">
    <property type="protein sequence ID" value="KAF6032817.1"/>
    <property type="molecule type" value="Genomic_DNA"/>
</dbReference>
<protein>
    <recommendedName>
        <fullName evidence="3">RNA helicase</fullName>
        <ecNumber evidence="3">3.6.4.13</ecNumber>
    </recommendedName>
</protein>
<dbReference type="GO" id="GO:0005524">
    <property type="term" value="F:ATP binding"/>
    <property type="evidence" value="ECO:0007669"/>
    <property type="project" value="UniProtKB-KW"/>
</dbReference>
<dbReference type="Gene3D" id="3.40.50.300">
    <property type="entry name" value="P-loop containing nucleotide triphosphate hydrolases"/>
    <property type="match status" value="3"/>
</dbReference>
<organism evidence="15 16">
    <name type="scientific">Bugula neritina</name>
    <name type="common">Brown bryozoan</name>
    <name type="synonym">Sertularia neritina</name>
    <dbReference type="NCBI Taxonomy" id="10212"/>
    <lineage>
        <taxon>Eukaryota</taxon>
        <taxon>Metazoa</taxon>
        <taxon>Spiralia</taxon>
        <taxon>Lophotrochozoa</taxon>
        <taxon>Bryozoa</taxon>
        <taxon>Gymnolaemata</taxon>
        <taxon>Cheilostomatida</taxon>
        <taxon>Flustrina</taxon>
        <taxon>Buguloidea</taxon>
        <taxon>Bugulidae</taxon>
        <taxon>Bugula</taxon>
    </lineage>
</organism>
<dbReference type="GO" id="GO:0016787">
    <property type="term" value="F:hydrolase activity"/>
    <property type="evidence" value="ECO:0007669"/>
    <property type="project" value="UniProtKB-KW"/>
</dbReference>
<dbReference type="Pfam" id="PF00270">
    <property type="entry name" value="DEAD"/>
    <property type="match status" value="1"/>
</dbReference>
<proteinExistence type="predicted"/>
<gene>
    <name evidence="15" type="ORF">EB796_008862</name>
</gene>
<evidence type="ECO:0000256" key="3">
    <source>
        <dbReference type="ARBA" id="ARBA00012552"/>
    </source>
</evidence>
<feature type="domain" description="Helicase C-terminal" evidence="14">
    <location>
        <begin position="244"/>
        <end position="416"/>
    </location>
</feature>
<dbReference type="SMART" id="SM00490">
    <property type="entry name" value="HELICc"/>
    <property type="match status" value="1"/>
</dbReference>
<dbReference type="GO" id="GO:0005737">
    <property type="term" value="C:cytoplasm"/>
    <property type="evidence" value="ECO:0007669"/>
    <property type="project" value="UniProtKB-SubCell"/>
</dbReference>
<reference evidence="15" key="1">
    <citation type="submission" date="2020-06" db="EMBL/GenBank/DDBJ databases">
        <title>Draft genome of Bugula neritina, a colonial animal packing powerful symbionts and potential medicines.</title>
        <authorList>
            <person name="Rayko M."/>
        </authorList>
    </citation>
    <scope>NUCLEOTIDE SEQUENCE [LARGE SCALE GENOMIC DNA]</scope>
    <source>
        <strain evidence="15">Kwan_BN1</strain>
    </source>
</reference>
<keyword evidence="10" id="KW-0539">Nucleus</keyword>
<dbReference type="InterPro" id="IPR001650">
    <property type="entry name" value="Helicase_C-like"/>
</dbReference>
<dbReference type="Pfam" id="PF00271">
    <property type="entry name" value="Helicase_C"/>
    <property type="match status" value="1"/>
</dbReference>
<keyword evidence="4" id="KW-0963">Cytoplasm</keyword>
<evidence type="ECO:0000256" key="5">
    <source>
        <dbReference type="ARBA" id="ARBA00022741"/>
    </source>
</evidence>
<dbReference type="InterPro" id="IPR011545">
    <property type="entry name" value="DEAD/DEAH_box_helicase_dom"/>
</dbReference>
<keyword evidence="7" id="KW-0347">Helicase</keyword>
<dbReference type="FunFam" id="3.40.50.300:FF:000318">
    <property type="entry name" value="ATP-dependent RNA helicase DDX19B"/>
    <property type="match status" value="1"/>
</dbReference>
<evidence type="ECO:0000256" key="6">
    <source>
        <dbReference type="ARBA" id="ARBA00022801"/>
    </source>
</evidence>
<evidence type="ECO:0000256" key="10">
    <source>
        <dbReference type="ARBA" id="ARBA00023242"/>
    </source>
</evidence>
<keyword evidence="16" id="KW-1185">Reference proteome</keyword>
<dbReference type="EC" id="3.6.4.13" evidence="3"/>
<feature type="region of interest" description="Disordered" evidence="12">
    <location>
        <begin position="1"/>
        <end position="62"/>
    </location>
</feature>
<dbReference type="Proteomes" id="UP000593567">
    <property type="component" value="Unassembled WGS sequence"/>
</dbReference>
<feature type="compositionally biased region" description="Polar residues" evidence="12">
    <location>
        <begin position="12"/>
        <end position="27"/>
    </location>
</feature>
<dbReference type="InterPro" id="IPR027417">
    <property type="entry name" value="P-loop_NTPase"/>
</dbReference>
<dbReference type="PROSITE" id="PS51194">
    <property type="entry name" value="HELICASE_CTER"/>
    <property type="match status" value="1"/>
</dbReference>
<dbReference type="GO" id="GO:0005634">
    <property type="term" value="C:nucleus"/>
    <property type="evidence" value="ECO:0007669"/>
    <property type="project" value="UniProtKB-SubCell"/>
</dbReference>
<keyword evidence="5" id="KW-0547">Nucleotide-binding</keyword>
<dbReference type="PROSITE" id="PS51192">
    <property type="entry name" value="HELICASE_ATP_BIND_1"/>
    <property type="match status" value="1"/>
</dbReference>
<comment type="subcellular location">
    <subcellularLocation>
        <location evidence="2">Cytoplasm</location>
    </subcellularLocation>
    <subcellularLocation>
        <location evidence="1">Nucleus</location>
    </subcellularLocation>
</comment>
<name>A0A7J7K3L0_BUGNE</name>
<evidence type="ECO:0000256" key="12">
    <source>
        <dbReference type="SAM" id="MobiDB-lite"/>
    </source>
</evidence>
<evidence type="ECO:0000256" key="4">
    <source>
        <dbReference type="ARBA" id="ARBA00022490"/>
    </source>
</evidence>
<dbReference type="SMART" id="SM00487">
    <property type="entry name" value="DEXDc"/>
    <property type="match status" value="1"/>
</dbReference>
<dbReference type="InterPro" id="IPR014001">
    <property type="entry name" value="Helicase_ATP-bd"/>
</dbReference>
<evidence type="ECO:0000313" key="15">
    <source>
        <dbReference type="EMBL" id="KAF6032817.1"/>
    </source>
</evidence>
<dbReference type="PANTHER" id="PTHR47958">
    <property type="entry name" value="ATP-DEPENDENT RNA HELICASE DBP3"/>
    <property type="match status" value="1"/>
</dbReference>
<comment type="caution">
    <text evidence="15">The sequence shown here is derived from an EMBL/GenBank/DDBJ whole genome shotgun (WGS) entry which is preliminary data.</text>
</comment>
<evidence type="ECO:0000256" key="11">
    <source>
        <dbReference type="ARBA" id="ARBA00047984"/>
    </source>
</evidence>
<comment type="catalytic activity">
    <reaction evidence="11">
        <text>ATP + H2O = ADP + phosphate + H(+)</text>
        <dbReference type="Rhea" id="RHEA:13065"/>
        <dbReference type="ChEBI" id="CHEBI:15377"/>
        <dbReference type="ChEBI" id="CHEBI:15378"/>
        <dbReference type="ChEBI" id="CHEBI:30616"/>
        <dbReference type="ChEBI" id="CHEBI:43474"/>
        <dbReference type="ChEBI" id="CHEBI:456216"/>
        <dbReference type="EC" id="3.6.4.13"/>
    </reaction>
</comment>
<feature type="domain" description="Helicase ATP-binding" evidence="13">
    <location>
        <begin position="150"/>
        <end position="233"/>
    </location>
</feature>
<evidence type="ECO:0000256" key="9">
    <source>
        <dbReference type="ARBA" id="ARBA00022884"/>
    </source>
</evidence>
<dbReference type="GO" id="GO:0003723">
    <property type="term" value="F:RNA binding"/>
    <property type="evidence" value="ECO:0007669"/>
    <property type="project" value="UniProtKB-KW"/>
</dbReference>
<dbReference type="SUPFAM" id="SSF52540">
    <property type="entry name" value="P-loop containing nucleoside triphosphate hydrolases"/>
    <property type="match status" value="1"/>
</dbReference>
<dbReference type="AlphaFoldDB" id="A0A7J7K3L0"/>
<keyword evidence="8" id="KW-0067">ATP-binding</keyword>
<keyword evidence="9" id="KW-0694">RNA-binding</keyword>
<accession>A0A7J7K3L0</accession>
<sequence length="418" mass="46470">MADDEWGAAVAPTQQFENLAVNKSSAPKPSAGRGMGRGNTTLNSPQRPGPSGDSDDSGKELTAGDTSLLNKICIRNLSPLRLTLKFNTRIPNLRYIQKPELLKGIYGMGFSFPSKIQESALPALLADPPTNMIAQSQSGTVARGEKVREQIVVGTPGTLLDWCIKFKAIAMSAIKVFVLDEADVMISQQGHQDQSIRLQRALSQDCQLLLFSATYDQTVMMFAQAMIKDAITIRLRKEEESLDNIKQYYISCGSDVEKFDAITNIYGAITIGQSMIFCRTRRTASWLASEMTRQGHAVALLSGELETAQRHDVIERFRDGKEKVLITTNVSARGLDIEQVTVVINYDLPTDQTNQEPDYETYLHRIGRTGRFGKNGLAINFVDGRRSMEILQKIQQHFNKQILKLDATDFEEIEKIGS</sequence>
<evidence type="ECO:0000259" key="13">
    <source>
        <dbReference type="PROSITE" id="PS51192"/>
    </source>
</evidence>
<evidence type="ECO:0000256" key="2">
    <source>
        <dbReference type="ARBA" id="ARBA00004496"/>
    </source>
</evidence>